<evidence type="ECO:0008006" key="3">
    <source>
        <dbReference type="Google" id="ProtNLM"/>
    </source>
</evidence>
<evidence type="ECO:0000313" key="2">
    <source>
        <dbReference type="Proteomes" id="UP001056648"/>
    </source>
</evidence>
<reference evidence="1" key="1">
    <citation type="submission" date="2022-06" db="EMBL/GenBank/DDBJ databases">
        <title>Complete genome sequence and characterization of Cupriavidus gilardii QJ1 isolated from contaminating cells.</title>
        <authorList>
            <person name="Qi J."/>
        </authorList>
    </citation>
    <scope>NUCLEOTIDE SEQUENCE</scope>
    <source>
        <strain evidence="1">QJ1</strain>
    </source>
</reference>
<dbReference type="RefSeq" id="WP_252252600.1">
    <property type="nucleotide sequence ID" value="NZ_CP098736.1"/>
</dbReference>
<accession>A0ABY4VS81</accession>
<organism evidence="1 2">
    <name type="scientific">Cupriavidus gilardii</name>
    <dbReference type="NCBI Taxonomy" id="82541"/>
    <lineage>
        <taxon>Bacteria</taxon>
        <taxon>Pseudomonadati</taxon>
        <taxon>Pseudomonadota</taxon>
        <taxon>Betaproteobacteria</taxon>
        <taxon>Burkholderiales</taxon>
        <taxon>Burkholderiaceae</taxon>
        <taxon>Cupriavidus</taxon>
    </lineage>
</organism>
<evidence type="ECO:0000313" key="1">
    <source>
        <dbReference type="EMBL" id="USE78854.1"/>
    </source>
</evidence>
<proteinExistence type="predicted"/>
<gene>
    <name evidence="1" type="ORF">NDR89_19650</name>
</gene>
<sequence>MAELNLDELESKAKAAGADAGIGAWEASDCAVWFPDGDGAMRVGERALVGITHSNLGAWPEMVDEEAVAEHIAAACPDTILALIARIRELERLNAVAYQNGFNDGRKSEDRYAKGWNDARRATDGQRAGVPEGWRTAMADALCQRINRMIPDESYTHAEALADVDAMLAAAPTPLAGDAGPFAGVSKVERESDFSVRLTFDSCRQASAFDRAAMAAMADSRGEKGC</sequence>
<keyword evidence="2" id="KW-1185">Reference proteome</keyword>
<dbReference type="EMBL" id="CP098736">
    <property type="protein sequence ID" value="USE78854.1"/>
    <property type="molecule type" value="Genomic_DNA"/>
</dbReference>
<dbReference type="Proteomes" id="UP001056648">
    <property type="component" value="Chromosome 2"/>
</dbReference>
<protein>
    <recommendedName>
        <fullName evidence="3">Ead/Ea22-like family protein</fullName>
    </recommendedName>
</protein>
<name>A0ABY4VS81_9BURK</name>